<name>A0A224Y1Q2_9ACAR</name>
<reference evidence="2" key="1">
    <citation type="journal article" date="2017" name="Parasit. Vectors">
        <title>Sialotranscriptomics of Rhipicephalus zambeziensis reveals intricate expression profiles of secretory proteins and suggests tight temporal transcriptional regulation during blood-feeding.</title>
        <authorList>
            <person name="de Castro M.H."/>
            <person name="de Klerk D."/>
            <person name="Pienaar R."/>
            <person name="Rees D.J.G."/>
            <person name="Mans B.J."/>
        </authorList>
    </citation>
    <scope>NUCLEOTIDE SEQUENCE</scope>
    <source>
        <tissue evidence="2">Salivary glands</tissue>
    </source>
</reference>
<keyword evidence="1" id="KW-0732">Signal</keyword>
<feature type="signal peptide" evidence="1">
    <location>
        <begin position="1"/>
        <end position="18"/>
    </location>
</feature>
<accession>A0A224Y1Q2</accession>
<proteinExistence type="predicted"/>
<dbReference type="AlphaFoldDB" id="A0A224Y1Q2"/>
<dbReference type="EMBL" id="GFPF01000351">
    <property type="protein sequence ID" value="MAA11497.1"/>
    <property type="molecule type" value="Transcribed_RNA"/>
</dbReference>
<organism evidence="2">
    <name type="scientific">Rhipicephalus zambeziensis</name>
    <dbReference type="NCBI Taxonomy" id="60191"/>
    <lineage>
        <taxon>Eukaryota</taxon>
        <taxon>Metazoa</taxon>
        <taxon>Ecdysozoa</taxon>
        <taxon>Arthropoda</taxon>
        <taxon>Chelicerata</taxon>
        <taxon>Arachnida</taxon>
        <taxon>Acari</taxon>
        <taxon>Parasitiformes</taxon>
        <taxon>Ixodida</taxon>
        <taxon>Ixodoidea</taxon>
        <taxon>Ixodidae</taxon>
        <taxon>Rhipicephalinae</taxon>
        <taxon>Rhipicephalus</taxon>
        <taxon>Rhipicephalus</taxon>
    </lineage>
</organism>
<sequence length="182" mass="19290">MSFALNTVIMILASLGSASKQAPRSTGTDTANCPPKSLTTQAVLANGTKIRIVLTDYNICTCNQSDGRQWVADDGHPCMVVALGYNEEHTAKAGTCKDGTCMLTEIPHGCKDNKTGILVDGMPQVGCAHTCSKNGQKKFGYYTVGTNCTHLGDNGRNQTVTTCKQQGSKVICRESVPDPLAC</sequence>
<evidence type="ECO:0000313" key="2">
    <source>
        <dbReference type="EMBL" id="MAA11497.1"/>
    </source>
</evidence>
<evidence type="ECO:0000256" key="1">
    <source>
        <dbReference type="SAM" id="SignalP"/>
    </source>
</evidence>
<feature type="chain" id="PRO_5011990901" evidence="1">
    <location>
        <begin position="19"/>
        <end position="182"/>
    </location>
</feature>
<protein>
    <submittedName>
        <fullName evidence="2">Basic tail secreted protein</fullName>
    </submittedName>
</protein>